<dbReference type="GeneID" id="19280187"/>
<evidence type="ECO:0000256" key="2">
    <source>
        <dbReference type="ARBA" id="ARBA00023002"/>
    </source>
</evidence>
<dbReference type="Proteomes" id="UP000030651">
    <property type="component" value="Unassembled WGS sequence"/>
</dbReference>
<feature type="domain" description="Aldehyde dehydrogenase" evidence="7">
    <location>
        <begin position="33"/>
        <end position="487"/>
    </location>
</feature>
<dbReference type="OrthoDB" id="5978656at2759"/>
<dbReference type="Gene3D" id="3.40.309.10">
    <property type="entry name" value="Aldehyde Dehydrogenase, Chain A, domain 2"/>
    <property type="match status" value="1"/>
</dbReference>
<keyword evidence="9" id="KW-1185">Reference proteome</keyword>
<dbReference type="InParanoid" id="W3WGR9"/>
<dbReference type="FunFam" id="3.40.309.10:FF:000001">
    <property type="entry name" value="Mitochondrial aldehyde dehydrogenase 2"/>
    <property type="match status" value="1"/>
</dbReference>
<evidence type="ECO:0000256" key="5">
    <source>
        <dbReference type="PROSITE-ProRule" id="PRU10007"/>
    </source>
</evidence>
<dbReference type="InterPro" id="IPR016160">
    <property type="entry name" value="Ald_DH_CS_CYS"/>
</dbReference>
<accession>W3WGR9</accession>
<reference evidence="9" key="1">
    <citation type="journal article" date="2015" name="BMC Genomics">
        <title>Genomic and transcriptomic analysis of the endophytic fungus Pestalotiopsis fici reveals its lifestyle and high potential for synthesis of natural products.</title>
        <authorList>
            <person name="Wang X."/>
            <person name="Zhang X."/>
            <person name="Liu L."/>
            <person name="Xiang M."/>
            <person name="Wang W."/>
            <person name="Sun X."/>
            <person name="Che Y."/>
            <person name="Guo L."/>
            <person name="Liu G."/>
            <person name="Guo L."/>
            <person name="Wang C."/>
            <person name="Yin W.B."/>
            <person name="Stadler M."/>
            <person name="Zhang X."/>
            <person name="Liu X."/>
        </authorList>
    </citation>
    <scope>NUCLEOTIDE SEQUENCE [LARGE SCALE GENOMIC DNA]</scope>
    <source>
        <strain evidence="9">W106-1 / CGMCC3.15140</strain>
    </source>
</reference>
<protein>
    <recommendedName>
        <fullName evidence="3">aldehyde dehydrogenase (NAD(+))</fullName>
        <ecNumber evidence="3">1.2.1.3</ecNumber>
    </recommendedName>
</protein>
<dbReference type="InterPro" id="IPR016162">
    <property type="entry name" value="Ald_DH_N"/>
</dbReference>
<dbReference type="GO" id="GO:0004029">
    <property type="term" value="F:aldehyde dehydrogenase (NAD+) activity"/>
    <property type="evidence" value="ECO:0007669"/>
    <property type="project" value="UniProtKB-EC"/>
</dbReference>
<dbReference type="InterPro" id="IPR015590">
    <property type="entry name" value="Aldehyde_DH_dom"/>
</dbReference>
<evidence type="ECO:0000256" key="6">
    <source>
        <dbReference type="RuleBase" id="RU003345"/>
    </source>
</evidence>
<dbReference type="EC" id="1.2.1.3" evidence="3"/>
<dbReference type="Gene3D" id="3.40.605.10">
    <property type="entry name" value="Aldehyde Dehydrogenase, Chain A, domain 1"/>
    <property type="match status" value="1"/>
</dbReference>
<name>W3WGR9_PESFW</name>
<dbReference type="PANTHER" id="PTHR11699">
    <property type="entry name" value="ALDEHYDE DEHYDROGENASE-RELATED"/>
    <property type="match status" value="1"/>
</dbReference>
<evidence type="ECO:0000256" key="1">
    <source>
        <dbReference type="ARBA" id="ARBA00009986"/>
    </source>
</evidence>
<dbReference type="KEGG" id="pfy:PFICI_15174"/>
<dbReference type="PROSITE" id="PS00687">
    <property type="entry name" value="ALDEHYDE_DEHYDR_GLU"/>
    <property type="match status" value="1"/>
</dbReference>
<dbReference type="HOGENOM" id="CLU_005391_0_2_1"/>
<dbReference type="InterPro" id="IPR016163">
    <property type="entry name" value="Ald_DH_C"/>
</dbReference>
<comment type="catalytic activity">
    <reaction evidence="4">
        <text>an aldehyde + NAD(+) + H2O = a carboxylate + NADH + 2 H(+)</text>
        <dbReference type="Rhea" id="RHEA:16185"/>
        <dbReference type="ChEBI" id="CHEBI:15377"/>
        <dbReference type="ChEBI" id="CHEBI:15378"/>
        <dbReference type="ChEBI" id="CHEBI:17478"/>
        <dbReference type="ChEBI" id="CHEBI:29067"/>
        <dbReference type="ChEBI" id="CHEBI:57540"/>
        <dbReference type="ChEBI" id="CHEBI:57945"/>
        <dbReference type="EC" id="1.2.1.3"/>
    </reaction>
</comment>
<evidence type="ECO:0000256" key="4">
    <source>
        <dbReference type="ARBA" id="ARBA00049194"/>
    </source>
</evidence>
<keyword evidence="2 6" id="KW-0560">Oxidoreductase</keyword>
<dbReference type="InterPro" id="IPR016161">
    <property type="entry name" value="Ald_DH/histidinol_DH"/>
</dbReference>
<proteinExistence type="inferred from homology"/>
<dbReference type="InterPro" id="IPR029510">
    <property type="entry name" value="Ald_DH_CS_GLU"/>
</dbReference>
<dbReference type="RefSeq" id="XP_007841946.1">
    <property type="nucleotide sequence ID" value="XM_007843755.1"/>
</dbReference>
<evidence type="ECO:0000259" key="7">
    <source>
        <dbReference type="Pfam" id="PF00171"/>
    </source>
</evidence>
<dbReference type="eggNOG" id="KOG2450">
    <property type="taxonomic scope" value="Eukaryota"/>
</dbReference>
<evidence type="ECO:0000313" key="9">
    <source>
        <dbReference type="Proteomes" id="UP000030651"/>
    </source>
</evidence>
<dbReference type="GO" id="GO:0019413">
    <property type="term" value="P:acetate biosynthetic process"/>
    <property type="evidence" value="ECO:0007669"/>
    <property type="project" value="UniProtKB-ARBA"/>
</dbReference>
<gene>
    <name evidence="8" type="ORF">PFICI_15174</name>
</gene>
<sequence>MTLQTESIVELPDGTSYRQPVGLFISGEFTTAQGQLSLDTVNPYTGTIICSVARGRSDDIDAAVSAAQSASKGWKDTPPRQRGQLLQTLAQLMRRDADLLAKIEAVDAGKPVHIAKEADVLAAAACVQYYAGWADKIKGDTLETDPKTLNLTVREPVGVCGLIIPWNFPILMVGWKMAPALASGNTVVLKPAELTPLSALYVGKLVQEAGFPPGVVNIVTGFGAEAGAALVAHPGVNKISFTGSTPVGKGILSASADSSLKRITLELGGKSPSVIFNDADLDEVVEWVNGGIFYNMGQNCCAGSRIYVQEDVYEAFLEKFIRRVEKNVMGDPFHEKTFLGPQISAAQHAKIMGMIENARTQGAVLAKGGESPHGWFIEPTVFRDVRQDMDIMREEVFGPVVAVASFKDASDALAKVHDTCYGLAAAVFTSDLKQGLGMAKSIKAGTIWVNCYNMITHELPFGGCRESGVGKDLGEDVLSEFTNTKSIRIML</sequence>
<dbReference type="SUPFAM" id="SSF53720">
    <property type="entry name" value="ALDH-like"/>
    <property type="match status" value="1"/>
</dbReference>
<evidence type="ECO:0000256" key="3">
    <source>
        <dbReference type="ARBA" id="ARBA00024226"/>
    </source>
</evidence>
<evidence type="ECO:0000313" key="8">
    <source>
        <dbReference type="EMBL" id="ETS72999.1"/>
    </source>
</evidence>
<dbReference type="STRING" id="1229662.W3WGR9"/>
<organism evidence="8 9">
    <name type="scientific">Pestalotiopsis fici (strain W106-1 / CGMCC3.15140)</name>
    <dbReference type="NCBI Taxonomy" id="1229662"/>
    <lineage>
        <taxon>Eukaryota</taxon>
        <taxon>Fungi</taxon>
        <taxon>Dikarya</taxon>
        <taxon>Ascomycota</taxon>
        <taxon>Pezizomycotina</taxon>
        <taxon>Sordariomycetes</taxon>
        <taxon>Xylariomycetidae</taxon>
        <taxon>Amphisphaeriales</taxon>
        <taxon>Sporocadaceae</taxon>
        <taxon>Pestalotiopsis</taxon>
    </lineage>
</organism>
<dbReference type="PROSITE" id="PS00070">
    <property type="entry name" value="ALDEHYDE_DEHYDR_CYS"/>
    <property type="match status" value="1"/>
</dbReference>
<dbReference type="FunFam" id="3.40.605.10:FF:000001">
    <property type="entry name" value="Aldehyde dehydrogenase 1"/>
    <property type="match status" value="1"/>
</dbReference>
<feature type="active site" evidence="5">
    <location>
        <position position="266"/>
    </location>
</feature>
<dbReference type="Pfam" id="PF00171">
    <property type="entry name" value="Aldedh"/>
    <property type="match status" value="1"/>
</dbReference>
<comment type="similarity">
    <text evidence="1 6">Belongs to the aldehyde dehydrogenase family.</text>
</comment>
<dbReference type="AlphaFoldDB" id="W3WGR9"/>
<dbReference type="EMBL" id="KI912124">
    <property type="protein sequence ID" value="ETS72999.1"/>
    <property type="molecule type" value="Genomic_DNA"/>
</dbReference>